<dbReference type="InterPro" id="IPR023631">
    <property type="entry name" value="Amidase_dom"/>
</dbReference>
<dbReference type="AlphaFoldDB" id="A0AAD6HER5"/>
<keyword evidence="4" id="KW-1185">Reference proteome</keyword>
<reference evidence="3" key="1">
    <citation type="journal article" date="2023" name="IMA Fungus">
        <title>Comparative genomic study of the Penicillium genus elucidates a diverse pangenome and 15 lateral gene transfer events.</title>
        <authorList>
            <person name="Petersen C."/>
            <person name="Sorensen T."/>
            <person name="Nielsen M.R."/>
            <person name="Sondergaard T.E."/>
            <person name="Sorensen J.L."/>
            <person name="Fitzpatrick D.A."/>
            <person name="Frisvad J.C."/>
            <person name="Nielsen K.L."/>
        </authorList>
    </citation>
    <scope>NUCLEOTIDE SEQUENCE</scope>
    <source>
        <strain evidence="3">IBT 17514</strain>
    </source>
</reference>
<accession>A0AAD6HER5</accession>
<evidence type="ECO:0000313" key="3">
    <source>
        <dbReference type="EMBL" id="KAJ5710070.1"/>
    </source>
</evidence>
<evidence type="ECO:0000256" key="1">
    <source>
        <dbReference type="SAM" id="MobiDB-lite"/>
    </source>
</evidence>
<feature type="compositionally biased region" description="Polar residues" evidence="1">
    <location>
        <begin position="400"/>
        <end position="409"/>
    </location>
</feature>
<gene>
    <name evidence="3" type="ORF">N7493_009662</name>
</gene>
<dbReference type="SUPFAM" id="SSF75304">
    <property type="entry name" value="Amidase signature (AS) enzymes"/>
    <property type="match status" value="1"/>
</dbReference>
<evidence type="ECO:0000259" key="2">
    <source>
        <dbReference type="Pfam" id="PF01425"/>
    </source>
</evidence>
<evidence type="ECO:0000313" key="4">
    <source>
        <dbReference type="Proteomes" id="UP001215712"/>
    </source>
</evidence>
<protein>
    <recommendedName>
        <fullName evidence="2">Amidase domain-containing protein</fullName>
    </recommendedName>
</protein>
<reference evidence="3" key="2">
    <citation type="submission" date="2023-01" db="EMBL/GenBank/DDBJ databases">
        <authorList>
            <person name="Petersen C."/>
        </authorList>
    </citation>
    <scope>NUCLEOTIDE SEQUENCE</scope>
    <source>
        <strain evidence="3">IBT 17514</strain>
    </source>
</reference>
<dbReference type="EMBL" id="JAQJAN010000017">
    <property type="protein sequence ID" value="KAJ5710070.1"/>
    <property type="molecule type" value="Genomic_DNA"/>
</dbReference>
<dbReference type="InterPro" id="IPR036928">
    <property type="entry name" value="AS_sf"/>
</dbReference>
<dbReference type="Gene3D" id="3.90.1300.10">
    <property type="entry name" value="Amidase signature (AS) domain"/>
    <property type="match status" value="1"/>
</dbReference>
<dbReference type="PANTHER" id="PTHR42678:SF34">
    <property type="entry name" value="OS04G0183300 PROTEIN"/>
    <property type="match status" value="1"/>
</dbReference>
<dbReference type="Pfam" id="PF01425">
    <property type="entry name" value="Amidase"/>
    <property type="match status" value="1"/>
</dbReference>
<feature type="domain" description="Amidase" evidence="2">
    <location>
        <begin position="37"/>
        <end position="448"/>
    </location>
</feature>
<dbReference type="Proteomes" id="UP001215712">
    <property type="component" value="Unassembled WGS sequence"/>
</dbReference>
<feature type="region of interest" description="Disordered" evidence="1">
    <location>
        <begin position="389"/>
        <end position="409"/>
    </location>
</feature>
<sequence length="516" mass="55678">MIIRSSETSTEKDMDLLTLDAKALQALLTDGQVMSYDLVKRYLAQIVQHDDKLRAMIKTTPIELLEATAISLDEERASGKIRGPLHGIPILIKDNIATHPSLGLPTTVGSLALLSSKPSKNAHIIDQIIDAGLIIMGKTNLPEFANARGSKMPNGWSAVRGQTESAYVRGRAEDGNTPEGHWNPSGSSTGSAVGVSAGYAPIAIGTETDGSLVSPSNRAALYTIKPTIGLVSGEGIIPISSTFDSAGPMTKSTYDLAVLLDVLVTEPASESFTTSLTGSWSDISVAALDPAVWKLEMDNDNPADGARDQINREIREAYKAIEEKAKKFVNNIDLISPDEFKIDGESCEWTIVQADMKPQLNAYLEGLEESDVRSLAEIIAFNEKHADLELPPHHPRQDTLIKSQNNTTSAEEYERNLSFLRQMGREKGVDLALKTHGVDVIIGPADSELSSMASATGYPICAMPLSYLDLNGRPFGMAAIAGKHQEHLLIKVMSAWEATFPARQPPPQLVNPVCSL</sequence>
<dbReference type="PANTHER" id="PTHR42678">
    <property type="entry name" value="AMIDASE"/>
    <property type="match status" value="1"/>
</dbReference>
<comment type="caution">
    <text evidence="3">The sequence shown here is derived from an EMBL/GenBank/DDBJ whole genome shotgun (WGS) entry which is preliminary data.</text>
</comment>
<name>A0AAD6HER5_9EURO</name>
<organism evidence="3 4">
    <name type="scientific">Penicillium malachiteum</name>
    <dbReference type="NCBI Taxonomy" id="1324776"/>
    <lineage>
        <taxon>Eukaryota</taxon>
        <taxon>Fungi</taxon>
        <taxon>Dikarya</taxon>
        <taxon>Ascomycota</taxon>
        <taxon>Pezizomycotina</taxon>
        <taxon>Eurotiomycetes</taxon>
        <taxon>Eurotiomycetidae</taxon>
        <taxon>Eurotiales</taxon>
        <taxon>Aspergillaceae</taxon>
        <taxon>Penicillium</taxon>
    </lineage>
</organism>
<proteinExistence type="predicted"/>
<feature type="compositionally biased region" description="Basic and acidic residues" evidence="1">
    <location>
        <begin position="389"/>
        <end position="399"/>
    </location>
</feature>